<reference evidence="1 2" key="1">
    <citation type="journal article" date="2013" name="Curr. Biol.">
        <title>The Genome of the Foraminiferan Reticulomyxa filosa.</title>
        <authorList>
            <person name="Glockner G."/>
            <person name="Hulsmann N."/>
            <person name="Schleicher M."/>
            <person name="Noegel A.A."/>
            <person name="Eichinger L."/>
            <person name="Gallinger C."/>
            <person name="Pawlowski J."/>
            <person name="Sierra R."/>
            <person name="Euteneuer U."/>
            <person name="Pillet L."/>
            <person name="Moustafa A."/>
            <person name="Platzer M."/>
            <person name="Groth M."/>
            <person name="Szafranski K."/>
            <person name="Schliwa M."/>
        </authorList>
    </citation>
    <scope>NUCLEOTIDE SEQUENCE [LARGE SCALE GENOMIC DNA]</scope>
</reference>
<sequence length="150" mass="17896">MLISLVGCHLSIQLFLHLFSQIHVVKHRFLFLFYFNSSSINKLKSNKYLNKTVYIKLLNFFDYLFSNHIIENRLLSIGLKFVVSKIYSLQIRNDIMLLNWTFPIALFQIFLQTFFSKQIHFHVHHNAIALRCLQFICKYSRLMGSIFLIC</sequence>
<proteinExistence type="predicted"/>
<name>X6LSS0_RETFI</name>
<dbReference type="AlphaFoldDB" id="X6LSS0"/>
<dbReference type="EMBL" id="ASPP01029414">
    <property type="protein sequence ID" value="ETO04396.1"/>
    <property type="molecule type" value="Genomic_DNA"/>
</dbReference>
<evidence type="ECO:0000313" key="2">
    <source>
        <dbReference type="Proteomes" id="UP000023152"/>
    </source>
</evidence>
<comment type="caution">
    <text evidence="1">The sequence shown here is derived from an EMBL/GenBank/DDBJ whole genome shotgun (WGS) entry which is preliminary data.</text>
</comment>
<dbReference type="Proteomes" id="UP000023152">
    <property type="component" value="Unassembled WGS sequence"/>
</dbReference>
<evidence type="ECO:0000313" key="1">
    <source>
        <dbReference type="EMBL" id="ETO04396.1"/>
    </source>
</evidence>
<gene>
    <name evidence="1" type="ORF">RFI_33000</name>
</gene>
<organism evidence="1 2">
    <name type="scientific">Reticulomyxa filosa</name>
    <dbReference type="NCBI Taxonomy" id="46433"/>
    <lineage>
        <taxon>Eukaryota</taxon>
        <taxon>Sar</taxon>
        <taxon>Rhizaria</taxon>
        <taxon>Retaria</taxon>
        <taxon>Foraminifera</taxon>
        <taxon>Monothalamids</taxon>
        <taxon>Reticulomyxidae</taxon>
        <taxon>Reticulomyxa</taxon>
    </lineage>
</organism>
<keyword evidence="2" id="KW-1185">Reference proteome</keyword>
<accession>X6LSS0</accession>
<protein>
    <submittedName>
        <fullName evidence="1">Uncharacterized protein</fullName>
    </submittedName>
</protein>